<name>A0A923RRK7_9FIRM</name>
<dbReference type="EC" id="3.4.-.-" evidence="8"/>
<dbReference type="InterPro" id="IPR003738">
    <property type="entry name" value="SRAP"/>
</dbReference>
<dbReference type="Proteomes" id="UP000652477">
    <property type="component" value="Unassembled WGS sequence"/>
</dbReference>
<dbReference type="GO" id="GO:0106300">
    <property type="term" value="P:protein-DNA covalent cross-linking repair"/>
    <property type="evidence" value="ECO:0007669"/>
    <property type="project" value="InterPro"/>
</dbReference>
<dbReference type="GO" id="GO:0003697">
    <property type="term" value="F:single-stranded DNA binding"/>
    <property type="evidence" value="ECO:0007669"/>
    <property type="project" value="InterPro"/>
</dbReference>
<dbReference type="Pfam" id="PF02586">
    <property type="entry name" value="SRAP"/>
    <property type="match status" value="1"/>
</dbReference>
<accession>A0A923RRK7</accession>
<evidence type="ECO:0000256" key="1">
    <source>
        <dbReference type="ARBA" id="ARBA00008136"/>
    </source>
</evidence>
<organism evidence="9 10">
    <name type="scientific">Mediterraneibacter hominis</name>
    <dbReference type="NCBI Taxonomy" id="2763054"/>
    <lineage>
        <taxon>Bacteria</taxon>
        <taxon>Bacillati</taxon>
        <taxon>Bacillota</taxon>
        <taxon>Clostridia</taxon>
        <taxon>Lachnospirales</taxon>
        <taxon>Lachnospiraceae</taxon>
        <taxon>Mediterraneibacter</taxon>
    </lineage>
</organism>
<evidence type="ECO:0000256" key="7">
    <source>
        <dbReference type="ARBA" id="ARBA00023239"/>
    </source>
</evidence>
<evidence type="ECO:0000256" key="5">
    <source>
        <dbReference type="ARBA" id="ARBA00023124"/>
    </source>
</evidence>
<evidence type="ECO:0000313" key="9">
    <source>
        <dbReference type="EMBL" id="MBC5688472.1"/>
    </source>
</evidence>
<comment type="caution">
    <text evidence="9">The sequence shown here is derived from an EMBL/GenBank/DDBJ whole genome shotgun (WGS) entry which is preliminary data.</text>
</comment>
<keyword evidence="2 8" id="KW-0645">Protease</keyword>
<evidence type="ECO:0000256" key="4">
    <source>
        <dbReference type="ARBA" id="ARBA00022801"/>
    </source>
</evidence>
<dbReference type="GO" id="GO:0008233">
    <property type="term" value="F:peptidase activity"/>
    <property type="evidence" value="ECO:0007669"/>
    <property type="project" value="UniProtKB-KW"/>
</dbReference>
<dbReference type="GO" id="GO:0006508">
    <property type="term" value="P:proteolysis"/>
    <property type="evidence" value="ECO:0007669"/>
    <property type="project" value="UniProtKB-KW"/>
</dbReference>
<gene>
    <name evidence="9" type="ORF">H8S37_05950</name>
</gene>
<evidence type="ECO:0000256" key="6">
    <source>
        <dbReference type="ARBA" id="ARBA00023125"/>
    </source>
</evidence>
<dbReference type="Gene3D" id="3.90.1680.10">
    <property type="entry name" value="SOS response associated peptidase-like"/>
    <property type="match status" value="1"/>
</dbReference>
<dbReference type="RefSeq" id="WP_186875084.1">
    <property type="nucleotide sequence ID" value="NZ_JACOPF010000001.1"/>
</dbReference>
<dbReference type="SUPFAM" id="SSF143081">
    <property type="entry name" value="BB1717-like"/>
    <property type="match status" value="1"/>
</dbReference>
<sequence>MCGRYYIDDETMKEIEKLVRSLEKKLFVYGKGRDIYPSQEAAVLFEYQQNVSADFMNWGFPGYGKGQLLINSRAESALEKKTFRENILNRRCVIPAKGFYEWNIRKEKSAFFRDDGMPLFMAGCYGVFDGQRRFSILTTTANVSVSPVHARMPLILDRDEVSDWILEGRSTRDLLHKIPAPLKRAQDYEQMSLF</sequence>
<dbReference type="InterPro" id="IPR036590">
    <property type="entry name" value="SRAP-like"/>
</dbReference>
<dbReference type="GO" id="GO:0016829">
    <property type="term" value="F:lyase activity"/>
    <property type="evidence" value="ECO:0007669"/>
    <property type="project" value="UniProtKB-KW"/>
</dbReference>
<protein>
    <recommendedName>
        <fullName evidence="8">Abasic site processing protein</fullName>
        <ecNumber evidence="8">3.4.-.-</ecNumber>
    </recommendedName>
</protein>
<keyword evidence="4 8" id="KW-0378">Hydrolase</keyword>
<dbReference type="PANTHER" id="PTHR13604">
    <property type="entry name" value="DC12-RELATED"/>
    <property type="match status" value="1"/>
</dbReference>
<evidence type="ECO:0000256" key="3">
    <source>
        <dbReference type="ARBA" id="ARBA00022763"/>
    </source>
</evidence>
<keyword evidence="5" id="KW-0190">Covalent protein-DNA linkage</keyword>
<dbReference type="EMBL" id="JACOPF010000001">
    <property type="protein sequence ID" value="MBC5688472.1"/>
    <property type="molecule type" value="Genomic_DNA"/>
</dbReference>
<keyword evidence="6" id="KW-0238">DNA-binding</keyword>
<evidence type="ECO:0000256" key="8">
    <source>
        <dbReference type="RuleBase" id="RU364100"/>
    </source>
</evidence>
<evidence type="ECO:0000256" key="2">
    <source>
        <dbReference type="ARBA" id="ARBA00022670"/>
    </source>
</evidence>
<dbReference type="AlphaFoldDB" id="A0A923RRK7"/>
<evidence type="ECO:0000313" key="10">
    <source>
        <dbReference type="Proteomes" id="UP000652477"/>
    </source>
</evidence>
<dbReference type="PANTHER" id="PTHR13604:SF0">
    <property type="entry name" value="ABASIC SITE PROCESSING PROTEIN HMCES"/>
    <property type="match status" value="1"/>
</dbReference>
<keyword evidence="3" id="KW-0227">DNA damage</keyword>
<proteinExistence type="inferred from homology"/>
<keyword evidence="10" id="KW-1185">Reference proteome</keyword>
<reference evidence="9" key="1">
    <citation type="submission" date="2020-08" db="EMBL/GenBank/DDBJ databases">
        <title>Genome public.</title>
        <authorList>
            <person name="Liu C."/>
            <person name="Sun Q."/>
        </authorList>
    </citation>
    <scope>NUCLEOTIDE SEQUENCE</scope>
    <source>
        <strain evidence="9">NSJ-55</strain>
    </source>
</reference>
<comment type="similarity">
    <text evidence="1 8">Belongs to the SOS response-associated peptidase family.</text>
</comment>
<keyword evidence="7" id="KW-0456">Lyase</keyword>